<proteinExistence type="predicted"/>
<dbReference type="AlphaFoldDB" id="M8BTW3"/>
<dbReference type="SUPFAM" id="SSF48403">
    <property type="entry name" value="Ankyrin repeat"/>
    <property type="match status" value="1"/>
</dbReference>
<name>M8BTW3_AEGTA</name>
<dbReference type="Gene3D" id="1.25.40.20">
    <property type="entry name" value="Ankyrin repeat-containing domain"/>
    <property type="match status" value="1"/>
</dbReference>
<protein>
    <submittedName>
        <fullName evidence="1">Uncharacterized protein</fullName>
    </submittedName>
</protein>
<evidence type="ECO:0000313" key="1">
    <source>
        <dbReference type="EnsemblPlants" id="EMT25394"/>
    </source>
</evidence>
<reference evidence="1" key="1">
    <citation type="submission" date="2015-06" db="UniProtKB">
        <authorList>
            <consortium name="EnsemblPlants"/>
        </authorList>
    </citation>
    <scope>IDENTIFICATION</scope>
</reference>
<dbReference type="InterPro" id="IPR036770">
    <property type="entry name" value="Ankyrin_rpt-contain_sf"/>
</dbReference>
<sequence>MCRLPLTKALPRRAIYRHGSGHFCDDNFGNVMEHFYDSRGPRLLSLAVSRGNDAVGTELFASYPDVPCWQATTWLTSLHEVVICERTNFIKFIIETHQLHRLFNTRYNNRKTTLHYAVAMCRLDIVAMMLSHPDIDTTIVD</sequence>
<dbReference type="InterPro" id="IPR002110">
    <property type="entry name" value="Ankyrin_rpt"/>
</dbReference>
<dbReference type="EnsemblPlants" id="EMT25394">
    <property type="protein sequence ID" value="EMT25394"/>
    <property type="gene ID" value="F775_12488"/>
</dbReference>
<dbReference type="Pfam" id="PF12796">
    <property type="entry name" value="Ank_2"/>
    <property type="match status" value="1"/>
</dbReference>
<accession>M8BTW3</accession>
<organism evidence="1">
    <name type="scientific">Aegilops tauschii</name>
    <name type="common">Tausch's goatgrass</name>
    <name type="synonym">Aegilops squarrosa</name>
    <dbReference type="NCBI Taxonomy" id="37682"/>
    <lineage>
        <taxon>Eukaryota</taxon>
        <taxon>Viridiplantae</taxon>
        <taxon>Streptophyta</taxon>
        <taxon>Embryophyta</taxon>
        <taxon>Tracheophyta</taxon>
        <taxon>Spermatophyta</taxon>
        <taxon>Magnoliopsida</taxon>
        <taxon>Liliopsida</taxon>
        <taxon>Poales</taxon>
        <taxon>Poaceae</taxon>
        <taxon>BOP clade</taxon>
        <taxon>Pooideae</taxon>
        <taxon>Triticodae</taxon>
        <taxon>Triticeae</taxon>
        <taxon>Triticinae</taxon>
        <taxon>Aegilops</taxon>
    </lineage>
</organism>